<organism evidence="2 3">
    <name type="scientific">Rhamnella rubrinervis</name>
    <dbReference type="NCBI Taxonomy" id="2594499"/>
    <lineage>
        <taxon>Eukaryota</taxon>
        <taxon>Viridiplantae</taxon>
        <taxon>Streptophyta</taxon>
        <taxon>Embryophyta</taxon>
        <taxon>Tracheophyta</taxon>
        <taxon>Spermatophyta</taxon>
        <taxon>Magnoliopsida</taxon>
        <taxon>eudicotyledons</taxon>
        <taxon>Gunneridae</taxon>
        <taxon>Pentapetalae</taxon>
        <taxon>rosids</taxon>
        <taxon>fabids</taxon>
        <taxon>Rosales</taxon>
        <taxon>Rhamnaceae</taxon>
        <taxon>rhamnoid group</taxon>
        <taxon>Rhamneae</taxon>
        <taxon>Rhamnella</taxon>
    </lineage>
</organism>
<protein>
    <submittedName>
        <fullName evidence="2">Uncharacterized protein</fullName>
    </submittedName>
</protein>
<accession>A0A8K0HMW5</accession>
<keyword evidence="3" id="KW-1185">Reference proteome</keyword>
<evidence type="ECO:0000313" key="2">
    <source>
        <dbReference type="EMBL" id="KAF3455836.1"/>
    </source>
</evidence>
<gene>
    <name evidence="2" type="ORF">FNV43_RR00478</name>
</gene>
<name>A0A8K0HMW5_9ROSA</name>
<comment type="caution">
    <text evidence="2">The sequence shown here is derived from an EMBL/GenBank/DDBJ whole genome shotgun (WGS) entry which is preliminary data.</text>
</comment>
<dbReference type="Proteomes" id="UP000796880">
    <property type="component" value="Unassembled WGS sequence"/>
</dbReference>
<reference evidence="2" key="1">
    <citation type="submission" date="2020-03" db="EMBL/GenBank/DDBJ databases">
        <title>A high-quality chromosome-level genome assembly of a woody plant with both climbing and erect habits, Rhamnella rubrinervis.</title>
        <authorList>
            <person name="Lu Z."/>
            <person name="Yang Y."/>
            <person name="Zhu X."/>
            <person name="Sun Y."/>
        </authorList>
    </citation>
    <scope>NUCLEOTIDE SEQUENCE</scope>
    <source>
        <strain evidence="2">BYM</strain>
        <tissue evidence="2">Leaf</tissue>
    </source>
</reference>
<evidence type="ECO:0000256" key="1">
    <source>
        <dbReference type="SAM" id="MobiDB-lite"/>
    </source>
</evidence>
<dbReference type="AlphaFoldDB" id="A0A8K0HMW5"/>
<feature type="compositionally biased region" description="Polar residues" evidence="1">
    <location>
        <begin position="43"/>
        <end position="58"/>
    </location>
</feature>
<proteinExistence type="predicted"/>
<evidence type="ECO:0000313" key="3">
    <source>
        <dbReference type="Proteomes" id="UP000796880"/>
    </source>
</evidence>
<feature type="region of interest" description="Disordered" evidence="1">
    <location>
        <begin position="43"/>
        <end position="62"/>
    </location>
</feature>
<sequence>MGSTPCSADASRTRPLRSSQSTLREPDAPPRHFLLVQLDTTYNTPHRVPSKSNASTGLPSLPTDIVPILAAHRRYGVLSTSCEVTHPRITPTEHA</sequence>
<feature type="region of interest" description="Disordered" evidence="1">
    <location>
        <begin position="1"/>
        <end position="30"/>
    </location>
</feature>
<dbReference type="EMBL" id="VOIH02000001">
    <property type="protein sequence ID" value="KAF3455836.1"/>
    <property type="molecule type" value="Genomic_DNA"/>
</dbReference>